<name>A0A6G1Q0C4_CHAAH</name>
<keyword evidence="7" id="KW-1015">Disulfide bond</keyword>
<dbReference type="GO" id="GO:0001913">
    <property type="term" value="P:T cell mediated cytotoxicity"/>
    <property type="evidence" value="ECO:0007669"/>
    <property type="project" value="TreeGrafter"/>
</dbReference>
<dbReference type="Pfam" id="PF01823">
    <property type="entry name" value="MACPF"/>
    <property type="match status" value="1"/>
</dbReference>
<reference evidence="11" key="2">
    <citation type="submission" date="2019-02" db="EMBL/GenBank/DDBJ databases">
        <title>Opniocepnalus argus Var Kimnra genome.</title>
        <authorList>
            <person name="Zhou C."/>
            <person name="Xiao S."/>
        </authorList>
    </citation>
    <scope>NUCLEOTIDE SEQUENCE [LARGE SCALE GENOMIC DNA]</scope>
</reference>
<dbReference type="EMBL" id="CM015722">
    <property type="protein sequence ID" value="KAF3695698.1"/>
    <property type="molecule type" value="Genomic_DNA"/>
</dbReference>
<dbReference type="PROSITE" id="PS50004">
    <property type="entry name" value="C2"/>
    <property type="match status" value="1"/>
</dbReference>
<keyword evidence="6" id="KW-0472">Membrane</keyword>
<dbReference type="GO" id="GO:0005576">
    <property type="term" value="C:extracellular region"/>
    <property type="evidence" value="ECO:0007669"/>
    <property type="project" value="UniProtKB-SubCell"/>
</dbReference>
<dbReference type="GO" id="GO:0022829">
    <property type="term" value="F:wide pore channel activity"/>
    <property type="evidence" value="ECO:0007669"/>
    <property type="project" value="TreeGrafter"/>
</dbReference>
<evidence type="ECO:0000256" key="7">
    <source>
        <dbReference type="ARBA" id="ARBA00023157"/>
    </source>
</evidence>
<feature type="domain" description="MACPF" evidence="9">
    <location>
        <begin position="34"/>
        <end position="380"/>
    </location>
</feature>
<dbReference type="Gene3D" id="2.60.40.150">
    <property type="entry name" value="C2 domain"/>
    <property type="match status" value="1"/>
</dbReference>
<dbReference type="SMART" id="SM00239">
    <property type="entry name" value="C2"/>
    <property type="match status" value="1"/>
</dbReference>
<dbReference type="GO" id="GO:0051607">
    <property type="term" value="P:defense response to virus"/>
    <property type="evidence" value="ECO:0007669"/>
    <property type="project" value="TreeGrafter"/>
</dbReference>
<protein>
    <submittedName>
        <fullName evidence="10">Perforin-1</fullName>
    </submittedName>
</protein>
<dbReference type="SUPFAM" id="SSF49562">
    <property type="entry name" value="C2 domain (Calcium/lipid-binding domain, CaLB)"/>
    <property type="match status" value="1"/>
</dbReference>
<dbReference type="PANTHER" id="PTHR46096:SF1">
    <property type="entry name" value="PERFORIN 1.5"/>
    <property type="match status" value="1"/>
</dbReference>
<dbReference type="GO" id="GO:0031640">
    <property type="term" value="P:killing of cells of another organism"/>
    <property type="evidence" value="ECO:0007669"/>
    <property type="project" value="UniProtKB-KW"/>
</dbReference>
<dbReference type="GO" id="GO:0005579">
    <property type="term" value="C:membrane attack complex"/>
    <property type="evidence" value="ECO:0007669"/>
    <property type="project" value="InterPro"/>
</dbReference>
<proteinExistence type="inferred from homology"/>
<comment type="subcellular location">
    <subcellularLocation>
        <location evidence="1">Membrane</location>
    </subcellularLocation>
    <subcellularLocation>
        <location evidence="2">Secreted</location>
    </subcellularLocation>
</comment>
<dbReference type="SMART" id="SM00457">
    <property type="entry name" value="MACPF"/>
    <property type="match status" value="1"/>
</dbReference>
<dbReference type="PROSITE" id="PS51412">
    <property type="entry name" value="MACPF_2"/>
    <property type="match status" value="1"/>
</dbReference>
<evidence type="ECO:0000256" key="6">
    <source>
        <dbReference type="ARBA" id="ARBA00023136"/>
    </source>
</evidence>
<comment type="similarity">
    <text evidence="3">Belongs to the complement C6/C7/C8/C9 family.</text>
</comment>
<dbReference type="InterPro" id="IPR035892">
    <property type="entry name" value="C2_domain_sf"/>
</dbReference>
<gene>
    <name evidence="10" type="ORF">EXN66_Car011374</name>
</gene>
<keyword evidence="11" id="KW-1185">Reference proteome</keyword>
<evidence type="ECO:0000313" key="10">
    <source>
        <dbReference type="EMBL" id="KAF3695698.1"/>
    </source>
</evidence>
<dbReference type="InterPro" id="IPR001862">
    <property type="entry name" value="MAC_perforin"/>
</dbReference>
<accession>A0A6G1Q0C4</accession>
<dbReference type="AlphaFoldDB" id="A0A6G1Q0C4"/>
<keyword evidence="4" id="KW-0964">Secreted</keyword>
<dbReference type="InterPro" id="IPR052784">
    <property type="entry name" value="Perforin-1_pore-forming"/>
</dbReference>
<evidence type="ECO:0000256" key="2">
    <source>
        <dbReference type="ARBA" id="ARBA00004613"/>
    </source>
</evidence>
<dbReference type="OrthoDB" id="1366754at2759"/>
<evidence type="ECO:0000313" key="11">
    <source>
        <dbReference type="Proteomes" id="UP000503349"/>
    </source>
</evidence>
<evidence type="ECO:0000256" key="4">
    <source>
        <dbReference type="ARBA" id="ARBA00022525"/>
    </source>
</evidence>
<dbReference type="Pfam" id="PF00168">
    <property type="entry name" value="C2"/>
    <property type="match status" value="1"/>
</dbReference>
<dbReference type="GO" id="GO:0001771">
    <property type="term" value="P:immunological synapse formation"/>
    <property type="evidence" value="ECO:0007669"/>
    <property type="project" value="TreeGrafter"/>
</dbReference>
<dbReference type="InterPro" id="IPR000008">
    <property type="entry name" value="C2_dom"/>
</dbReference>
<reference evidence="10 11" key="1">
    <citation type="submission" date="2019-02" db="EMBL/GenBank/DDBJ databases">
        <title>Opniocepnalus argus genome.</title>
        <authorList>
            <person name="Zhou C."/>
            <person name="Xiao S."/>
        </authorList>
    </citation>
    <scope>NUCLEOTIDE SEQUENCE [LARGE SCALE GENOMIC DNA]</scope>
    <source>
        <strain evidence="10">OARG1902GOOAL</strain>
        <tissue evidence="10">Muscle</tissue>
    </source>
</reference>
<dbReference type="InterPro" id="IPR020863">
    <property type="entry name" value="MACPF_CS"/>
</dbReference>
<evidence type="ECO:0000259" key="8">
    <source>
        <dbReference type="PROSITE" id="PS50004"/>
    </source>
</evidence>
<dbReference type="PANTHER" id="PTHR46096">
    <property type="entry name" value="PERFORIN-1"/>
    <property type="match status" value="1"/>
</dbReference>
<organism evidence="10 11">
    <name type="scientific">Channa argus</name>
    <name type="common">Northern snakehead</name>
    <name type="synonym">Ophicephalus argus</name>
    <dbReference type="NCBI Taxonomy" id="215402"/>
    <lineage>
        <taxon>Eukaryota</taxon>
        <taxon>Metazoa</taxon>
        <taxon>Chordata</taxon>
        <taxon>Craniata</taxon>
        <taxon>Vertebrata</taxon>
        <taxon>Euteleostomi</taxon>
        <taxon>Actinopterygii</taxon>
        <taxon>Neopterygii</taxon>
        <taxon>Teleostei</taxon>
        <taxon>Neoteleostei</taxon>
        <taxon>Acanthomorphata</taxon>
        <taxon>Anabantaria</taxon>
        <taxon>Anabantiformes</taxon>
        <taxon>Channoidei</taxon>
        <taxon>Channidae</taxon>
        <taxon>Channa</taxon>
    </lineage>
</organism>
<keyword evidence="5" id="KW-0204">Cytolysis</keyword>
<sequence length="523" mass="59218">MPVQGYQLRNSILFIWALPVILEVYMVRGCWTGSGSQCEKAALVPGHNLAGEGFDVVRMRRTGAYVINVKGHADDNYTCTLCPNRFQKGQIQKLPAAVLDWRPFSRCSKQLSSALHHSVESLLRSSNSLVNNNWDLGLSLDDVGKAVLGGSRSDLAKFARSQHSVDKATFAIHEISCTYYSYRVADHPQLSAEFTKHLRRLPQSLNTSQNKALYRRLIDTYGTHYIHQVQLGGKVRRITAFRTCLASLKGFSETEIKNCLNIELRMALGFLPANASFSNKCDKLLKGNMSMGFYQGFMTHKIEIVGGERYFPDILYQQDPSEAYHSWMNSLHDNPDVVSYAIFPLHHLVEDRQISANLRSTVTDYIKESQLHEDQFGLKNCSPTPNLDHNCCPLRAGRGTLRLEIHRAAGLRADTFTKTDAYVKIFYNGIYEETETIKDNNDPVWNATYDFGSVELGQDLRFEVWDRDVLYNDIAGRCVVFPERGTHSLSCQLSKGVLYFTYTIKCDAHLTGFRCGRYSPRAE</sequence>
<evidence type="ECO:0000259" key="9">
    <source>
        <dbReference type="PROSITE" id="PS51412"/>
    </source>
</evidence>
<feature type="domain" description="C2" evidence="8">
    <location>
        <begin position="381"/>
        <end position="502"/>
    </location>
</feature>
<evidence type="ECO:0000256" key="5">
    <source>
        <dbReference type="ARBA" id="ARBA00022852"/>
    </source>
</evidence>
<evidence type="ECO:0000256" key="1">
    <source>
        <dbReference type="ARBA" id="ARBA00004370"/>
    </source>
</evidence>
<evidence type="ECO:0000256" key="3">
    <source>
        <dbReference type="ARBA" id="ARBA00009214"/>
    </source>
</evidence>
<dbReference type="PRINTS" id="PR00764">
    <property type="entry name" value="COMPLEMENTC9"/>
</dbReference>
<dbReference type="Proteomes" id="UP000503349">
    <property type="component" value="Chromosome 11"/>
</dbReference>
<dbReference type="InterPro" id="IPR020864">
    <property type="entry name" value="MACPF"/>
</dbReference>
<dbReference type="PROSITE" id="PS00279">
    <property type="entry name" value="MACPF_1"/>
    <property type="match status" value="1"/>
</dbReference>